<name>A0ACC2E7H0_DIPCM</name>
<keyword evidence="2" id="KW-1185">Reference proteome</keyword>
<protein>
    <submittedName>
        <fullName evidence="1">Uncharacterized protein</fullName>
    </submittedName>
</protein>
<sequence>MMEHLIIHWCLVCFLLLLSTASSVSGSASGDEYRGGAGLDGTIAVSSVGRPRFCFDIFYLPPNLSSIPSHPELGAETRLTDGKSVNYNGQFVGDSEKQIILELWAKKEKEINLGAKSIFLAYVSERGGLGQVYFDILDWEDDQSRRQRRTVALLDTHEPAYAFQDRPTVAGGRVIYVGMRNRLSSIGRSWTAVYSRNVSTGETRILTPEDAADFSPAVSPSGEWVIVASDQCRGFHGELCNLNSDLYILKAADGSNRRLLLKDGGWPSWASDSRFFFHRRADDGWWSIYEAHLPQHSADPILGAKRITKGGFHAFTPAASRTGEWLAAATRRPGSKHRHIEILNLTSGEWYELTKPSVNASHYNPFVSPDSAQVGYHRCRCAENASFEDWSRDARDEGAHNLERLKSVVGLPKISLVRIDGDFPSFSPDGSVIAFNSDLNSGRKDVSIMPLDGSWREEVFNASKFVKNPHSSEGCLHLGKPFGTAWSIMEEDKWILYSSIGENIFMTMDATVHVIAIYCNATNLKKKAAGKKLKPGEEIYINYDVLTLPNTKNNAFPSPSPDGKKLVFRSSRSGYSNLYIMEIGMDAVNKKVVNKNVYQLTNGSWTDTMCTWSPDGKWIAFTSNRDNPGSLSFAIYVIRFNGSEHEPAKKVLDDAVHPQFSPDSQSLLFTTNYGGLSAEPISTPNQFQPYGEIYLSDLTGQQVQRLTFSPYETGVAAWGKLRAENLSSAGEADNNCKFSDSMWLEGGTKEAEFCLPSKILEKRHPKSNCTTDGPEEQECQARTLTIQQVLSESQPLKEKQSCWAQQ</sequence>
<comment type="caution">
    <text evidence="1">The sequence shown here is derived from an EMBL/GenBank/DDBJ whole genome shotgun (WGS) entry which is preliminary data.</text>
</comment>
<dbReference type="Proteomes" id="UP001162992">
    <property type="component" value="Chromosome 3"/>
</dbReference>
<evidence type="ECO:0000313" key="1">
    <source>
        <dbReference type="EMBL" id="KAJ7562455.1"/>
    </source>
</evidence>
<evidence type="ECO:0000313" key="2">
    <source>
        <dbReference type="Proteomes" id="UP001162992"/>
    </source>
</evidence>
<organism evidence="1 2">
    <name type="scientific">Diphasiastrum complanatum</name>
    <name type="common">Issler's clubmoss</name>
    <name type="synonym">Lycopodium complanatum</name>
    <dbReference type="NCBI Taxonomy" id="34168"/>
    <lineage>
        <taxon>Eukaryota</taxon>
        <taxon>Viridiplantae</taxon>
        <taxon>Streptophyta</taxon>
        <taxon>Embryophyta</taxon>
        <taxon>Tracheophyta</taxon>
        <taxon>Lycopodiopsida</taxon>
        <taxon>Lycopodiales</taxon>
        <taxon>Lycopodiaceae</taxon>
        <taxon>Lycopodioideae</taxon>
        <taxon>Diphasiastrum</taxon>
    </lineage>
</organism>
<accession>A0ACC2E7H0</accession>
<gene>
    <name evidence="1" type="ORF">O6H91_03G069700</name>
</gene>
<reference evidence="2" key="1">
    <citation type="journal article" date="2024" name="Proc. Natl. Acad. Sci. U.S.A.">
        <title>Extraordinary preservation of gene collinearity over three hundred million years revealed in homosporous lycophytes.</title>
        <authorList>
            <person name="Li C."/>
            <person name="Wickell D."/>
            <person name="Kuo L.Y."/>
            <person name="Chen X."/>
            <person name="Nie B."/>
            <person name="Liao X."/>
            <person name="Peng D."/>
            <person name="Ji J."/>
            <person name="Jenkins J."/>
            <person name="Williams M."/>
            <person name="Shu S."/>
            <person name="Plott C."/>
            <person name="Barry K."/>
            <person name="Rajasekar S."/>
            <person name="Grimwood J."/>
            <person name="Han X."/>
            <person name="Sun S."/>
            <person name="Hou Z."/>
            <person name="He W."/>
            <person name="Dai G."/>
            <person name="Sun C."/>
            <person name="Schmutz J."/>
            <person name="Leebens-Mack J.H."/>
            <person name="Li F.W."/>
            <person name="Wang L."/>
        </authorList>
    </citation>
    <scope>NUCLEOTIDE SEQUENCE [LARGE SCALE GENOMIC DNA]</scope>
    <source>
        <strain evidence="2">cv. PW_Plant_1</strain>
    </source>
</reference>
<dbReference type="EMBL" id="CM055094">
    <property type="protein sequence ID" value="KAJ7562455.1"/>
    <property type="molecule type" value="Genomic_DNA"/>
</dbReference>
<proteinExistence type="predicted"/>